<dbReference type="GO" id="GO:0006508">
    <property type="term" value="P:proteolysis"/>
    <property type="evidence" value="ECO:0007669"/>
    <property type="project" value="UniProtKB-KW"/>
</dbReference>
<evidence type="ECO:0000313" key="8">
    <source>
        <dbReference type="Proteomes" id="UP000599024"/>
    </source>
</evidence>
<keyword evidence="5" id="KW-1133">Transmembrane helix</keyword>
<comment type="similarity">
    <text evidence="1">Belongs to the peptidase S1C family.</text>
</comment>
<keyword evidence="5" id="KW-0812">Transmembrane</keyword>
<dbReference type="Pfam" id="PF13180">
    <property type="entry name" value="PDZ_2"/>
    <property type="match status" value="1"/>
</dbReference>
<dbReference type="Proteomes" id="UP000599024">
    <property type="component" value="Unassembled WGS sequence"/>
</dbReference>
<dbReference type="InterPro" id="IPR001940">
    <property type="entry name" value="Peptidase_S1C"/>
</dbReference>
<dbReference type="InterPro" id="IPR051201">
    <property type="entry name" value="Chloro_Bact_Ser_Proteases"/>
</dbReference>
<evidence type="ECO:0000313" key="7">
    <source>
        <dbReference type="EMBL" id="MBC8208834.1"/>
    </source>
</evidence>
<evidence type="ECO:0000256" key="3">
    <source>
        <dbReference type="ARBA" id="ARBA00022801"/>
    </source>
</evidence>
<keyword evidence="2" id="KW-0645">Protease</keyword>
<evidence type="ECO:0000256" key="5">
    <source>
        <dbReference type="SAM" id="Phobius"/>
    </source>
</evidence>
<comment type="caution">
    <text evidence="7">The sequence shown here is derived from an EMBL/GenBank/DDBJ whole genome shotgun (WGS) entry which is preliminary data.</text>
</comment>
<evidence type="ECO:0000256" key="1">
    <source>
        <dbReference type="ARBA" id="ARBA00010541"/>
    </source>
</evidence>
<dbReference type="InterPro" id="IPR036034">
    <property type="entry name" value="PDZ_sf"/>
</dbReference>
<reference evidence="7 8" key="1">
    <citation type="submission" date="2020-08" db="EMBL/GenBank/DDBJ databases">
        <title>Bridging the membrane lipid divide: bacteria of the FCB group superphylum have the potential to synthesize archaeal ether lipids.</title>
        <authorList>
            <person name="Villanueva L."/>
            <person name="Von Meijenfeldt F.A.B."/>
            <person name="Westbye A.B."/>
            <person name="Yadav S."/>
            <person name="Hopmans E.C."/>
            <person name="Dutilh B.E."/>
            <person name="Sinninghe Damste J.S."/>
        </authorList>
    </citation>
    <scope>NUCLEOTIDE SEQUENCE [LARGE SCALE GENOMIC DNA]</scope>
    <source>
        <strain evidence="7">NIOZ-UU81</strain>
    </source>
</reference>
<keyword evidence="4" id="KW-0720">Serine protease</keyword>
<dbReference type="Gene3D" id="2.40.10.10">
    <property type="entry name" value="Trypsin-like serine proteases"/>
    <property type="match status" value="2"/>
</dbReference>
<evidence type="ECO:0000256" key="4">
    <source>
        <dbReference type="ARBA" id="ARBA00022825"/>
    </source>
</evidence>
<organism evidence="7 8">
    <name type="scientific">Candidatus Desulfatifera sulfidica</name>
    <dbReference type="NCBI Taxonomy" id="2841691"/>
    <lineage>
        <taxon>Bacteria</taxon>
        <taxon>Pseudomonadati</taxon>
        <taxon>Thermodesulfobacteriota</taxon>
        <taxon>Desulfobulbia</taxon>
        <taxon>Desulfobulbales</taxon>
        <taxon>Desulfobulbaceae</taxon>
        <taxon>Candidatus Desulfatifera</taxon>
    </lineage>
</organism>
<keyword evidence="3" id="KW-0378">Hydrolase</keyword>
<dbReference type="AlphaFoldDB" id="A0A8J6NB43"/>
<protein>
    <submittedName>
        <fullName evidence="7">Trypsin-like peptidase domain-containing protein</fullName>
    </submittedName>
</protein>
<feature type="domain" description="PDZ" evidence="6">
    <location>
        <begin position="261"/>
        <end position="358"/>
    </location>
</feature>
<dbReference type="InterPro" id="IPR043504">
    <property type="entry name" value="Peptidase_S1_PA_chymotrypsin"/>
</dbReference>
<dbReference type="SMART" id="SM00228">
    <property type="entry name" value="PDZ"/>
    <property type="match status" value="1"/>
</dbReference>
<dbReference type="PANTHER" id="PTHR43343:SF3">
    <property type="entry name" value="PROTEASE DO-LIKE 8, CHLOROPLASTIC"/>
    <property type="match status" value="1"/>
</dbReference>
<keyword evidence="5" id="KW-0472">Membrane</keyword>
<dbReference type="PRINTS" id="PR00834">
    <property type="entry name" value="PROTEASES2C"/>
</dbReference>
<dbReference type="GO" id="GO:0004252">
    <property type="term" value="F:serine-type endopeptidase activity"/>
    <property type="evidence" value="ECO:0007669"/>
    <property type="project" value="InterPro"/>
</dbReference>
<dbReference type="PROSITE" id="PS50106">
    <property type="entry name" value="PDZ"/>
    <property type="match status" value="1"/>
</dbReference>
<dbReference type="EMBL" id="JACNLK010000055">
    <property type="protein sequence ID" value="MBC8208834.1"/>
    <property type="molecule type" value="Genomic_DNA"/>
</dbReference>
<dbReference type="SUPFAM" id="SSF50494">
    <property type="entry name" value="Trypsin-like serine proteases"/>
    <property type="match status" value="1"/>
</dbReference>
<gene>
    <name evidence="7" type="ORF">H8E79_06670</name>
</gene>
<evidence type="ECO:0000256" key="2">
    <source>
        <dbReference type="ARBA" id="ARBA00022670"/>
    </source>
</evidence>
<feature type="transmembrane region" description="Helical" evidence="5">
    <location>
        <begin position="12"/>
        <end position="30"/>
    </location>
</feature>
<dbReference type="InterPro" id="IPR001478">
    <property type="entry name" value="PDZ"/>
</dbReference>
<dbReference type="FunFam" id="2.40.10.10:FF:000001">
    <property type="entry name" value="Periplasmic serine protease DegS"/>
    <property type="match status" value="1"/>
</dbReference>
<dbReference type="SUPFAM" id="SSF50156">
    <property type="entry name" value="PDZ domain-like"/>
    <property type="match status" value="1"/>
</dbReference>
<dbReference type="InterPro" id="IPR009003">
    <property type="entry name" value="Peptidase_S1_PA"/>
</dbReference>
<sequence length="372" mass="39609">MSVSPSPRKISPLAVILLILFGLWLIYSPFERQRHDPKAVPRTITARGDLAGDEQNTIDIFRNTSPSVVYITSIAYRRQLFSLNAVEIPQGTGSGFVWDNQGRIVTNYHVISDAGRIEVTMADHSTWKAVLVGAAPDKDLAVLQITAPAGSLPPIPVGESDDLLVGQKVFAIGNPFGLDQTITSGIISALGREITGVSGRTIKGMIQTDAAINPGNSGGPLLDSAGRLIGVNTAIYSPSGAYAGIGFAVPVSEVNRVVPELIKHGRLIKPGIGAEMADARLTRRLGIEGVLVINVQPNGPAALAGLHPTRQTRAGEIILGDIILKVAGTPVRSYDDIRAELERFQVGEEVNLTVKRDGRVFEVPIMLAALNN</sequence>
<dbReference type="Gene3D" id="2.30.42.10">
    <property type="match status" value="1"/>
</dbReference>
<proteinExistence type="inferred from homology"/>
<accession>A0A8J6NB43</accession>
<name>A0A8J6NB43_9BACT</name>
<dbReference type="PANTHER" id="PTHR43343">
    <property type="entry name" value="PEPTIDASE S12"/>
    <property type="match status" value="1"/>
</dbReference>
<dbReference type="Pfam" id="PF13365">
    <property type="entry name" value="Trypsin_2"/>
    <property type="match status" value="1"/>
</dbReference>
<evidence type="ECO:0000259" key="6">
    <source>
        <dbReference type="PROSITE" id="PS50106"/>
    </source>
</evidence>